<dbReference type="GO" id="GO:0098609">
    <property type="term" value="P:cell-cell adhesion"/>
    <property type="evidence" value="ECO:0007669"/>
    <property type="project" value="TreeGrafter"/>
</dbReference>
<dbReference type="PANTHER" id="PTHR44170">
    <property type="entry name" value="PROTEIN SIDEKICK"/>
    <property type="match status" value="1"/>
</dbReference>
<comment type="caution">
    <text evidence="5">The sequence shown here is derived from an EMBL/GenBank/DDBJ whole genome shotgun (WGS) entry which is preliminary data.</text>
</comment>
<dbReference type="CDD" id="cd00063">
    <property type="entry name" value="FN3"/>
    <property type="match status" value="5"/>
</dbReference>
<dbReference type="SUPFAM" id="SSF48726">
    <property type="entry name" value="Immunoglobulin"/>
    <property type="match status" value="3"/>
</dbReference>
<dbReference type="Pfam" id="PF13927">
    <property type="entry name" value="Ig_3"/>
    <property type="match status" value="1"/>
</dbReference>
<protein>
    <submittedName>
        <fullName evidence="5">Neuronal cell adhesion molecule</fullName>
    </submittedName>
</protein>
<feature type="domain" description="Fibronectin type-III" evidence="4">
    <location>
        <begin position="680"/>
        <end position="775"/>
    </location>
</feature>
<feature type="domain" description="Fibronectin type-III" evidence="4">
    <location>
        <begin position="383"/>
        <end position="477"/>
    </location>
</feature>
<feature type="domain" description="Ig-like" evidence="3">
    <location>
        <begin position="114"/>
        <end position="203"/>
    </location>
</feature>
<dbReference type="SMART" id="SM00060">
    <property type="entry name" value="FN3"/>
    <property type="match status" value="5"/>
</dbReference>
<dbReference type="AlphaFoldDB" id="A0A2B4RSI8"/>
<dbReference type="InterPro" id="IPR013783">
    <property type="entry name" value="Ig-like_fold"/>
</dbReference>
<dbReference type="Proteomes" id="UP000225706">
    <property type="component" value="Unassembled WGS sequence"/>
</dbReference>
<accession>A0A2B4RSI8</accession>
<dbReference type="GO" id="GO:0016020">
    <property type="term" value="C:membrane"/>
    <property type="evidence" value="ECO:0007669"/>
    <property type="project" value="UniProtKB-SubCell"/>
</dbReference>
<evidence type="ECO:0000259" key="4">
    <source>
        <dbReference type="PROSITE" id="PS50853"/>
    </source>
</evidence>
<dbReference type="InterPro" id="IPR003599">
    <property type="entry name" value="Ig_sub"/>
</dbReference>
<dbReference type="SMART" id="SM00409">
    <property type="entry name" value="IG"/>
    <property type="match status" value="3"/>
</dbReference>
<dbReference type="PANTHER" id="PTHR44170:SF6">
    <property type="entry name" value="CONTACTIN"/>
    <property type="match status" value="1"/>
</dbReference>
<evidence type="ECO:0000256" key="2">
    <source>
        <dbReference type="ARBA" id="ARBA00023157"/>
    </source>
</evidence>
<dbReference type="OrthoDB" id="5982258at2759"/>
<feature type="domain" description="Fibronectin type-III" evidence="4">
    <location>
        <begin position="584"/>
        <end position="678"/>
    </location>
</feature>
<dbReference type="Pfam" id="PF00041">
    <property type="entry name" value="fn3"/>
    <property type="match status" value="5"/>
</dbReference>
<dbReference type="EMBL" id="LSMT01000278">
    <property type="protein sequence ID" value="PFX21394.1"/>
    <property type="molecule type" value="Genomic_DNA"/>
</dbReference>
<dbReference type="InterPro" id="IPR036116">
    <property type="entry name" value="FN3_sf"/>
</dbReference>
<name>A0A2B4RSI8_STYPI</name>
<dbReference type="STRING" id="50429.A0A2B4RSI8"/>
<dbReference type="PROSITE" id="PS50835">
    <property type="entry name" value="IG_LIKE"/>
    <property type="match status" value="2"/>
</dbReference>
<feature type="domain" description="Ig-like" evidence="3">
    <location>
        <begin position="18"/>
        <end position="108"/>
    </location>
</feature>
<reference evidence="6" key="1">
    <citation type="journal article" date="2017" name="bioRxiv">
        <title>Comparative analysis of the genomes of Stylophora pistillata and Acropora digitifera provides evidence for extensive differences between species of corals.</title>
        <authorList>
            <person name="Voolstra C.R."/>
            <person name="Li Y."/>
            <person name="Liew Y.J."/>
            <person name="Baumgarten S."/>
            <person name="Zoccola D."/>
            <person name="Flot J.-F."/>
            <person name="Tambutte S."/>
            <person name="Allemand D."/>
            <person name="Aranda M."/>
        </authorList>
    </citation>
    <scope>NUCLEOTIDE SEQUENCE [LARGE SCALE GENOMIC DNA]</scope>
</reference>
<sequence length="811" mass="90059">MTSDKANGYPPEGSSLWPAILGEPKDVAVTPSTTGPTAFTILCLKSQGSSVAWFFNGRPVDIRNRDFRVISDGSLHAKNAVKERDEGSYYCLVSSGNRAIRRRRATVKFSYLNPFTIRDKVVSKDEGDFLSIKCMAPNSFPHRTIQWSKEVNGKKQPVRSSSHLTISEAKDLHFAYLERSDSGVYMCTVTNLFILNSVERQVSLLVEPATNQLHKPPRVADDFSIPKTAFKGEKFVLECIVYGKITNVTKSDSGEYICEASNTLGKASRKGIVNVVGPPDPPTDVNISEGHAKGEHVNVTWILGKANSSPIKKVVIEYTTQFSPKKWQVTAEESEPRKGWAQIALSPYVKYIFRVIAVNDVGKSNASAPSISFQAPPAAPTRYPLNLTGEGTNSTTLKITWTPISPLHYNGPGFYYIVYHKRTDNKEQPIRDEVRKGSSFSITGTDYYVKYTIQIQAANNIGFGPLSPAVIAFSGEKVPVGAPRDLDVRITSPNSAYATWTGVPKTRETARGKLLGYKVYFWKAPSGQTPYQAEVETTIETSVSLHLQPYTSYRFQVVAYNRMGDGPASNVIGPLTTPESIPDSPRRFSLNIHNQSFIILQWSPPERANGIISDYQVTIEKVPVTEMTMSGNTNDSNPQMRLPLLDLQARYKFSVLAINRIGKGPPLVVEFDLTTAPRISPQNVTANFDNKNNEVVLNWRSSLQDIEGFRIFYWSSESDLQTVDVAKETRRTEISFGLENGKIYHFQLAAFKIVHGGHYILGPRSQEVTAGKENLKARRTKSTGSFIDSPGTLLLGSQLLFIIGFHWLQAR</sequence>
<feature type="domain" description="Fibronectin type-III" evidence="4">
    <location>
        <begin position="281"/>
        <end position="378"/>
    </location>
</feature>
<dbReference type="FunFam" id="2.60.40.10:FF:000028">
    <property type="entry name" value="Neuronal cell adhesion molecule"/>
    <property type="match status" value="1"/>
</dbReference>
<dbReference type="SUPFAM" id="SSF49265">
    <property type="entry name" value="Fibronectin type III"/>
    <property type="match status" value="3"/>
</dbReference>
<keyword evidence="1" id="KW-0677">Repeat</keyword>
<evidence type="ECO:0000256" key="1">
    <source>
        <dbReference type="ARBA" id="ARBA00022737"/>
    </source>
</evidence>
<dbReference type="InterPro" id="IPR007110">
    <property type="entry name" value="Ig-like_dom"/>
</dbReference>
<keyword evidence="6" id="KW-1185">Reference proteome</keyword>
<organism evidence="5 6">
    <name type="scientific">Stylophora pistillata</name>
    <name type="common">Smooth cauliflower coral</name>
    <dbReference type="NCBI Taxonomy" id="50429"/>
    <lineage>
        <taxon>Eukaryota</taxon>
        <taxon>Metazoa</taxon>
        <taxon>Cnidaria</taxon>
        <taxon>Anthozoa</taxon>
        <taxon>Hexacorallia</taxon>
        <taxon>Scleractinia</taxon>
        <taxon>Astrocoeniina</taxon>
        <taxon>Pocilloporidae</taxon>
        <taxon>Stylophora</taxon>
    </lineage>
</organism>
<evidence type="ECO:0000259" key="3">
    <source>
        <dbReference type="PROSITE" id="PS50835"/>
    </source>
</evidence>
<dbReference type="InterPro" id="IPR003961">
    <property type="entry name" value="FN3_dom"/>
</dbReference>
<evidence type="ECO:0000313" key="6">
    <source>
        <dbReference type="Proteomes" id="UP000225706"/>
    </source>
</evidence>
<proteinExistence type="predicted"/>
<dbReference type="PROSITE" id="PS50853">
    <property type="entry name" value="FN3"/>
    <property type="match status" value="5"/>
</dbReference>
<feature type="domain" description="Fibronectin type-III" evidence="4">
    <location>
        <begin position="482"/>
        <end position="580"/>
    </location>
</feature>
<keyword evidence="2" id="KW-1015">Disulfide bond</keyword>
<dbReference type="InterPro" id="IPR036179">
    <property type="entry name" value="Ig-like_dom_sf"/>
</dbReference>
<dbReference type="Gene3D" id="2.60.40.10">
    <property type="entry name" value="Immunoglobulins"/>
    <property type="match status" value="8"/>
</dbReference>
<gene>
    <name evidence="5" type="primary">Nrcam</name>
    <name evidence="5" type="ORF">AWC38_SpisGene14116</name>
</gene>
<evidence type="ECO:0000313" key="5">
    <source>
        <dbReference type="EMBL" id="PFX21394.1"/>
    </source>
</evidence>